<protein>
    <submittedName>
        <fullName evidence="1">Uncharacterized protein</fullName>
    </submittedName>
</protein>
<keyword evidence="2" id="KW-1185">Reference proteome</keyword>
<sequence length="34" mass="4180">MERPRLDRQNRERYDSVKVYSVRRTNVGVLSGRW</sequence>
<dbReference type="Proteomes" id="UP000249818">
    <property type="component" value="Chromosome BARAN1"/>
</dbReference>
<reference evidence="2" key="1">
    <citation type="submission" date="2018-05" db="EMBL/GenBank/DDBJ databases">
        <authorList>
            <person name="Hao L."/>
        </authorList>
    </citation>
    <scope>NUCLEOTIDE SEQUENCE [LARGE SCALE GENOMIC DNA]</scope>
</reference>
<evidence type="ECO:0000313" key="2">
    <source>
        <dbReference type="Proteomes" id="UP000249818"/>
    </source>
</evidence>
<dbReference type="KEGG" id="bana:BARAN1_0021"/>
<accession>A0A2X3KWT7</accession>
<gene>
    <name evidence="1" type="ORF">BARAN1_0021</name>
</gene>
<evidence type="ECO:0000313" key="1">
    <source>
        <dbReference type="EMBL" id="SQD92046.1"/>
    </source>
</evidence>
<organism evidence="1 2">
    <name type="scientific">Candidatus Bipolaricaulis anaerobius</name>
    <dbReference type="NCBI Taxonomy" id="2026885"/>
    <lineage>
        <taxon>Bacteria</taxon>
        <taxon>Candidatus Bipolaricaulota</taxon>
        <taxon>Candidatus Bipolaricaulia</taxon>
        <taxon>Candidatus Bipolaricaulales</taxon>
        <taxon>Candidatus Bipolaricaulaceae</taxon>
        <taxon>Candidatus Bipolaricaulis</taxon>
    </lineage>
</organism>
<proteinExistence type="predicted"/>
<dbReference type="EMBL" id="LS483254">
    <property type="protein sequence ID" value="SQD92046.1"/>
    <property type="molecule type" value="Genomic_DNA"/>
</dbReference>
<name>A0A2X3KWT7_9BACT</name>
<dbReference type="AlphaFoldDB" id="A0A2X3KWT7"/>